<proteinExistence type="inferred from homology"/>
<dbReference type="InterPro" id="IPR029499">
    <property type="entry name" value="PduO-typ"/>
</dbReference>
<reference evidence="8 9" key="1">
    <citation type="submission" date="2019-07" db="EMBL/GenBank/DDBJ databases">
        <title>Whole genome shotgun sequence of Oceanithermus desulfurans NBRC 100063.</title>
        <authorList>
            <person name="Hosoyama A."/>
            <person name="Uohara A."/>
            <person name="Ohji S."/>
            <person name="Ichikawa N."/>
        </authorList>
    </citation>
    <scope>NUCLEOTIDE SEQUENCE [LARGE SCALE GENOMIC DNA]</scope>
    <source>
        <strain evidence="8 9">NBRC 100063</strain>
    </source>
</reference>
<dbReference type="AlphaFoldDB" id="A0A511RGM7"/>
<dbReference type="PANTHER" id="PTHR12213:SF0">
    <property type="entry name" value="CORRINOID ADENOSYLTRANSFERASE MMAB"/>
    <property type="match status" value="1"/>
</dbReference>
<evidence type="ECO:0000313" key="9">
    <source>
        <dbReference type="Proteomes" id="UP000321827"/>
    </source>
</evidence>
<dbReference type="InterPro" id="IPR036451">
    <property type="entry name" value="CblAdoTrfase-like_sf"/>
</dbReference>
<dbReference type="GO" id="GO:0005524">
    <property type="term" value="F:ATP binding"/>
    <property type="evidence" value="ECO:0007669"/>
    <property type="project" value="UniProtKB-UniRule"/>
</dbReference>
<name>A0A511RGM7_9DEIN</name>
<comment type="catalytic activity">
    <reaction evidence="6">
        <text>2 cob(II)alamin + reduced [electron-transfer flavoprotein] + 2 ATP = 2 adenosylcob(III)alamin + 2 triphosphate + oxidized [electron-transfer flavoprotein] + 3 H(+)</text>
        <dbReference type="Rhea" id="RHEA:28671"/>
        <dbReference type="Rhea" id="RHEA-COMP:10685"/>
        <dbReference type="Rhea" id="RHEA-COMP:10686"/>
        <dbReference type="ChEBI" id="CHEBI:15378"/>
        <dbReference type="ChEBI" id="CHEBI:16304"/>
        <dbReference type="ChEBI" id="CHEBI:18036"/>
        <dbReference type="ChEBI" id="CHEBI:18408"/>
        <dbReference type="ChEBI" id="CHEBI:30616"/>
        <dbReference type="ChEBI" id="CHEBI:57692"/>
        <dbReference type="ChEBI" id="CHEBI:58307"/>
        <dbReference type="EC" id="2.5.1.17"/>
    </reaction>
</comment>
<evidence type="ECO:0000259" key="7">
    <source>
        <dbReference type="Pfam" id="PF01923"/>
    </source>
</evidence>
<dbReference type="FunFam" id="1.20.1200.10:FF:000001">
    <property type="entry name" value="Cob(I)yrinic acid a,c-diamide adenosyltransferase"/>
    <property type="match status" value="1"/>
</dbReference>
<feature type="domain" description="Cobalamin adenosyltransferase-like" evidence="7">
    <location>
        <begin position="3"/>
        <end position="170"/>
    </location>
</feature>
<gene>
    <name evidence="8" type="ORF">ODE01S_02450</name>
</gene>
<dbReference type="GO" id="GO:0009236">
    <property type="term" value="P:cobalamin biosynthetic process"/>
    <property type="evidence" value="ECO:0007669"/>
    <property type="project" value="UniProtKB-UniRule"/>
</dbReference>
<dbReference type="RefSeq" id="WP_147145002.1">
    <property type="nucleotide sequence ID" value="NZ_BJXN01000002.1"/>
</dbReference>
<protein>
    <recommendedName>
        <fullName evidence="6">Corrinoid adenosyltransferase</fullName>
        <ecNumber evidence="6">2.5.1.17</ecNumber>
    </recommendedName>
    <alternativeName>
        <fullName evidence="6">Cob(II)alamin adenosyltransferase</fullName>
    </alternativeName>
    <alternativeName>
        <fullName evidence="6">Cob(II)yrinic acid a,c-diamide adenosyltransferase</fullName>
    </alternativeName>
    <alternativeName>
        <fullName evidence="6">Cobinamide/cobalamin adenosyltransferase</fullName>
    </alternativeName>
</protein>
<comment type="subunit">
    <text evidence="2">Homotrimer.</text>
</comment>
<organism evidence="8 9">
    <name type="scientific">Oceanithermus desulfurans NBRC 100063</name>
    <dbReference type="NCBI Taxonomy" id="1227550"/>
    <lineage>
        <taxon>Bacteria</taxon>
        <taxon>Thermotogati</taxon>
        <taxon>Deinococcota</taxon>
        <taxon>Deinococci</taxon>
        <taxon>Thermales</taxon>
        <taxon>Thermaceae</taxon>
        <taxon>Oceanithermus</taxon>
    </lineage>
</organism>
<evidence type="ECO:0000256" key="5">
    <source>
        <dbReference type="ARBA" id="ARBA00022840"/>
    </source>
</evidence>
<keyword evidence="6" id="KW-0169">Cobalamin biosynthesis</keyword>
<comment type="similarity">
    <text evidence="1 6">Belongs to the Cob(I)alamin adenosyltransferase family.</text>
</comment>
<accession>A0A511RGM7</accession>
<evidence type="ECO:0000256" key="6">
    <source>
        <dbReference type="RuleBase" id="RU366026"/>
    </source>
</evidence>
<dbReference type="SUPFAM" id="SSF89028">
    <property type="entry name" value="Cobalamin adenosyltransferase-like"/>
    <property type="match status" value="1"/>
</dbReference>
<comment type="catalytic activity">
    <reaction evidence="6">
        <text>2 cob(II)yrinate a,c diamide + reduced [electron-transfer flavoprotein] + 2 ATP = 2 adenosylcob(III)yrinate a,c-diamide + 2 triphosphate + oxidized [electron-transfer flavoprotein] + 3 H(+)</text>
        <dbReference type="Rhea" id="RHEA:11528"/>
        <dbReference type="Rhea" id="RHEA-COMP:10685"/>
        <dbReference type="Rhea" id="RHEA-COMP:10686"/>
        <dbReference type="ChEBI" id="CHEBI:15378"/>
        <dbReference type="ChEBI" id="CHEBI:18036"/>
        <dbReference type="ChEBI" id="CHEBI:30616"/>
        <dbReference type="ChEBI" id="CHEBI:57692"/>
        <dbReference type="ChEBI" id="CHEBI:58307"/>
        <dbReference type="ChEBI" id="CHEBI:58503"/>
        <dbReference type="ChEBI" id="CHEBI:58537"/>
        <dbReference type="EC" id="2.5.1.17"/>
    </reaction>
</comment>
<dbReference type="OrthoDB" id="9778896at2"/>
<evidence type="ECO:0000256" key="4">
    <source>
        <dbReference type="ARBA" id="ARBA00022741"/>
    </source>
</evidence>
<comment type="pathway">
    <text evidence="6">Cofactor biosynthesis; adenosylcobalamin biosynthesis; adenosylcobalamin from cob(II)yrinate a,c-diamide: step 2/7.</text>
</comment>
<dbReference type="GO" id="GO:0008817">
    <property type="term" value="F:corrinoid adenosyltransferase activity"/>
    <property type="evidence" value="ECO:0007669"/>
    <property type="project" value="UniProtKB-UniRule"/>
</dbReference>
<evidence type="ECO:0000256" key="2">
    <source>
        <dbReference type="ARBA" id="ARBA00011233"/>
    </source>
</evidence>
<dbReference type="EMBL" id="BJXN01000002">
    <property type="protein sequence ID" value="GEM88811.1"/>
    <property type="molecule type" value="Genomic_DNA"/>
</dbReference>
<dbReference type="UniPathway" id="UPA00148">
    <property type="reaction ID" value="UER00233"/>
</dbReference>
<dbReference type="PANTHER" id="PTHR12213">
    <property type="entry name" value="CORRINOID ADENOSYLTRANSFERASE"/>
    <property type="match status" value="1"/>
</dbReference>
<evidence type="ECO:0000256" key="1">
    <source>
        <dbReference type="ARBA" id="ARBA00007487"/>
    </source>
</evidence>
<keyword evidence="4 6" id="KW-0547">Nucleotide-binding</keyword>
<dbReference type="EC" id="2.5.1.17" evidence="6"/>
<dbReference type="Pfam" id="PF01923">
    <property type="entry name" value="Cob_adeno_trans"/>
    <property type="match status" value="1"/>
</dbReference>
<dbReference type="Proteomes" id="UP000321827">
    <property type="component" value="Unassembled WGS sequence"/>
</dbReference>
<dbReference type="Gene3D" id="1.20.1200.10">
    <property type="entry name" value="Cobalamin adenosyltransferase-like"/>
    <property type="match status" value="1"/>
</dbReference>
<keyword evidence="5 6" id="KW-0067">ATP-binding</keyword>
<sequence>MKLYTRTGDAGETGLYGGERLGKDHPRVQAYGEVDEASSQIGFARSLLPQAHEELDAHLATIQNALFDLGADLATRAGGPHEAKVRRMQEDDTALLEAWTDRYTEEGPPFTGFVLPGGHPAAAALQVARAVVRRAERRVVALARAEDVNPEVLCFLNRLSDLLFAMARWLNAREGVSEPLWQPRPSSPNS</sequence>
<comment type="caution">
    <text evidence="8">The sequence shown here is derived from an EMBL/GenBank/DDBJ whole genome shotgun (WGS) entry which is preliminary data.</text>
</comment>
<dbReference type="NCBIfam" id="TIGR00636">
    <property type="entry name" value="PduO_Nterm"/>
    <property type="match status" value="1"/>
</dbReference>
<evidence type="ECO:0000313" key="8">
    <source>
        <dbReference type="EMBL" id="GEM88811.1"/>
    </source>
</evidence>
<keyword evidence="3 6" id="KW-0808">Transferase</keyword>
<dbReference type="InterPro" id="IPR016030">
    <property type="entry name" value="CblAdoTrfase-like"/>
</dbReference>
<evidence type="ECO:0000256" key="3">
    <source>
        <dbReference type="ARBA" id="ARBA00022679"/>
    </source>
</evidence>